<evidence type="ECO:0000313" key="1">
    <source>
        <dbReference type="EMBL" id="KAI9910780.1"/>
    </source>
</evidence>
<protein>
    <submittedName>
        <fullName evidence="1">Uncharacterized protein</fullName>
    </submittedName>
</protein>
<dbReference type="EMBL" id="CM047585">
    <property type="protein sequence ID" value="KAI9910780.1"/>
    <property type="molecule type" value="Genomic_DNA"/>
</dbReference>
<reference evidence="1 2" key="1">
    <citation type="journal article" date="2022" name="bioRxiv">
        <title>The genome of the oomycete Peronosclerospora sorghi, a cosmopolitan pathogen of maize and sorghum, is inflated with dispersed pseudogenes.</title>
        <authorList>
            <person name="Fletcher K."/>
            <person name="Martin F."/>
            <person name="Isakeit T."/>
            <person name="Cavanaugh K."/>
            <person name="Magill C."/>
            <person name="Michelmore R."/>
        </authorList>
    </citation>
    <scope>NUCLEOTIDE SEQUENCE [LARGE SCALE GENOMIC DNA]</scope>
    <source>
        <strain evidence="1">P6</strain>
    </source>
</reference>
<sequence>MMITRIQESHVLFASISVSLAPCPSFLLPSLMPTELSPIKSKRMEEKASLQQLNSRLEMYVLGVNELEGAKHAAERELETLKQRMQQDLESVRTRLTKELEDTRK</sequence>
<proteinExistence type="predicted"/>
<keyword evidence="2" id="KW-1185">Reference proteome</keyword>
<evidence type="ECO:0000313" key="2">
    <source>
        <dbReference type="Proteomes" id="UP001163321"/>
    </source>
</evidence>
<gene>
    <name evidence="1" type="ORF">PsorP6_010350</name>
</gene>
<organism evidence="1 2">
    <name type="scientific">Peronosclerospora sorghi</name>
    <dbReference type="NCBI Taxonomy" id="230839"/>
    <lineage>
        <taxon>Eukaryota</taxon>
        <taxon>Sar</taxon>
        <taxon>Stramenopiles</taxon>
        <taxon>Oomycota</taxon>
        <taxon>Peronosporomycetes</taxon>
        <taxon>Peronosporales</taxon>
        <taxon>Peronosporaceae</taxon>
        <taxon>Peronosclerospora</taxon>
    </lineage>
</organism>
<name>A0ACC0VW42_9STRA</name>
<dbReference type="Proteomes" id="UP001163321">
    <property type="component" value="Chromosome 6"/>
</dbReference>
<accession>A0ACC0VW42</accession>
<comment type="caution">
    <text evidence="1">The sequence shown here is derived from an EMBL/GenBank/DDBJ whole genome shotgun (WGS) entry which is preliminary data.</text>
</comment>